<sequence length="54" mass="6014">MPEYASKTVYGAMAFLQADAEADRMAENQRLFVIRATGDSASIANRKGFQARTW</sequence>
<dbReference type="EMBL" id="CAADHB010000457">
    <property type="protein sequence ID" value="VFK81508.1"/>
    <property type="molecule type" value="Genomic_DNA"/>
</dbReference>
<proteinExistence type="predicted"/>
<dbReference type="AlphaFoldDB" id="A0A451BTF2"/>
<name>A0A451BTF2_9GAMM</name>
<dbReference type="EMBL" id="CAADFR010000458">
    <property type="protein sequence ID" value="VFK47990.1"/>
    <property type="molecule type" value="Genomic_DNA"/>
</dbReference>
<protein>
    <submittedName>
        <fullName evidence="2">Uncharacterized protein</fullName>
    </submittedName>
</protein>
<evidence type="ECO:0000313" key="1">
    <source>
        <dbReference type="EMBL" id="VFK47990.1"/>
    </source>
</evidence>
<accession>A0A451BTF2</accession>
<reference evidence="2" key="1">
    <citation type="submission" date="2019-02" db="EMBL/GenBank/DDBJ databases">
        <authorList>
            <person name="Gruber-Vodicka R. H."/>
            <person name="Seah K. B. B."/>
        </authorList>
    </citation>
    <scope>NUCLEOTIDE SEQUENCE</scope>
    <source>
        <strain evidence="2">BECK_S127</strain>
        <strain evidence="1">BECK_S1321</strain>
    </source>
</reference>
<evidence type="ECO:0000313" key="2">
    <source>
        <dbReference type="EMBL" id="VFK81508.1"/>
    </source>
</evidence>
<organism evidence="2">
    <name type="scientific">Candidatus Kentrum sp. SD</name>
    <dbReference type="NCBI Taxonomy" id="2126332"/>
    <lineage>
        <taxon>Bacteria</taxon>
        <taxon>Pseudomonadati</taxon>
        <taxon>Pseudomonadota</taxon>
        <taxon>Gammaproteobacteria</taxon>
        <taxon>Candidatus Kentrum</taxon>
    </lineage>
</organism>
<gene>
    <name evidence="2" type="ORF">BECKSD772D_GA0070982_14571</name>
    <name evidence="1" type="ORF">BECKSD772F_GA0070984_14581</name>
</gene>